<dbReference type="Proteomes" id="UP000267208">
    <property type="component" value="Chromosome"/>
</dbReference>
<accession>A0A386PVF7</accession>
<dbReference type="EMBL" id="CP031933">
    <property type="protein sequence ID" value="AYE38703.1"/>
    <property type="molecule type" value="Genomic_DNA"/>
</dbReference>
<name>A0A386PVF7_9LACO</name>
<keyword evidence="3" id="KW-1185">Reference proteome</keyword>
<protein>
    <submittedName>
        <fullName evidence="2">Uncharacterized protein</fullName>
    </submittedName>
</protein>
<dbReference type="RefSeq" id="WP_120142667.1">
    <property type="nucleotide sequence ID" value="NZ_CP031933.2"/>
</dbReference>
<evidence type="ECO:0000313" key="2">
    <source>
        <dbReference type="EMBL" id="AYE38703.1"/>
    </source>
</evidence>
<dbReference type="KEGG" id="lzh:D1B17_08700"/>
<proteinExistence type="predicted"/>
<evidence type="ECO:0000313" key="3">
    <source>
        <dbReference type="Proteomes" id="UP000267208"/>
    </source>
</evidence>
<evidence type="ECO:0000313" key="1">
    <source>
        <dbReference type="EMBL" id="AYE38418.1"/>
    </source>
</evidence>
<reference evidence="3" key="1">
    <citation type="submission" date="2018-08" db="EMBL/GenBank/DDBJ databases">
        <title>Genome of Lactobacillus sp. HBUAS52074.</title>
        <authorList>
            <person name="Guo Z."/>
            <person name="Zhang Z.D."/>
        </authorList>
    </citation>
    <scope>NUCLEOTIDE SEQUENCE [LARGE SCALE GENOMIC DNA]</scope>
    <source>
        <strain evidence="3">HBUAS52074</strain>
    </source>
</reference>
<organism evidence="2 3">
    <name type="scientific">Companilactobacillus zhachilii</name>
    <dbReference type="NCBI Taxonomy" id="2304606"/>
    <lineage>
        <taxon>Bacteria</taxon>
        <taxon>Bacillati</taxon>
        <taxon>Bacillota</taxon>
        <taxon>Bacilli</taxon>
        <taxon>Lactobacillales</taxon>
        <taxon>Lactobacillaceae</taxon>
        <taxon>Companilactobacillus</taxon>
    </lineage>
</organism>
<dbReference type="EMBL" id="CP031933">
    <property type="protein sequence ID" value="AYE38418.1"/>
    <property type="molecule type" value="Genomic_DNA"/>
</dbReference>
<gene>
    <name evidence="1" type="ORF">D1B17_07115</name>
    <name evidence="2" type="ORF">D1B17_08700</name>
</gene>
<dbReference type="AlphaFoldDB" id="A0A386PVF7"/>
<reference evidence="2" key="2">
    <citation type="submission" date="2019-01" db="EMBL/GenBank/DDBJ databases">
        <title>Genome of Lactobacillus sp. HBUAS52074.</title>
        <authorList>
            <person name="Guo Z."/>
            <person name="Zhang Z.D."/>
        </authorList>
    </citation>
    <scope>NUCLEOTIDE SEQUENCE</scope>
    <source>
        <strain evidence="2">HBUAS52074</strain>
    </source>
</reference>
<dbReference type="OrthoDB" id="2300083at2"/>
<sequence length="125" mass="14265">MNKEKVIGISNRLNSIVDEANRHPNGNPGHITWSKAVYAIECLSKEVNSKPVMPEVFDDFAKKFDLTIQQGEQSLDEALNEIYMMYMHGGSKFNDLEDYMRSHGDEEFYTKCVDALVNGYEVEHG</sequence>
<dbReference type="KEGG" id="lzh:D1B17_07115"/>